<dbReference type="Pfam" id="PF04041">
    <property type="entry name" value="Glyco_hydro_130"/>
    <property type="match status" value="1"/>
</dbReference>
<keyword evidence="2" id="KW-0808">Transferase</keyword>
<protein>
    <recommendedName>
        <fullName evidence="6">Glycosidase</fullName>
    </recommendedName>
</protein>
<evidence type="ECO:0000313" key="5">
    <source>
        <dbReference type="Proteomes" id="UP001142610"/>
    </source>
</evidence>
<dbReference type="GO" id="GO:0016757">
    <property type="term" value="F:glycosyltransferase activity"/>
    <property type="evidence" value="ECO:0007669"/>
    <property type="project" value="UniProtKB-KW"/>
</dbReference>
<accession>A0A9X2L7U3</accession>
<dbReference type="SUPFAM" id="SSF75005">
    <property type="entry name" value="Arabinanase/levansucrase/invertase"/>
    <property type="match status" value="1"/>
</dbReference>
<evidence type="ECO:0000256" key="3">
    <source>
        <dbReference type="ARBA" id="ARBA00024356"/>
    </source>
</evidence>
<dbReference type="InterPro" id="IPR007184">
    <property type="entry name" value="Mannoside_phosphorylase"/>
</dbReference>
<comment type="similarity">
    <text evidence="3">Belongs to the glycosyl hydrolase 130 family.</text>
</comment>
<dbReference type="PANTHER" id="PTHR34106:SF4">
    <property type="entry name" value="BLL5143 PROTEIN"/>
    <property type="match status" value="1"/>
</dbReference>
<comment type="caution">
    <text evidence="4">The sequence shown here is derived from an EMBL/GenBank/DDBJ whole genome shotgun (WGS) entry which is preliminary data.</text>
</comment>
<evidence type="ECO:0000313" key="4">
    <source>
        <dbReference type="EMBL" id="MCQ8184671.1"/>
    </source>
</evidence>
<sequence>MKLIDGARLQDLSLPPDQEAVLLQPFGPVVIRAPYVSNESGKVRSAAERLLALSDEECEALLAKVRDQFGRRHRNFDQIICERWDKVRFALLDADKYDETRRYLIGAFFMSEYTFKSTAYFNPSVVRHPDDKDGDEMKVILSVRAVGEGHISSVAFREGVIKPDGTLEVAEPDGVYERGELSGLRMREGSMTECKIADVNFLHGGPLSSRILFPLTAATSNGIEDLRLVEMDDGSGYYGTYTAYDGRHIASQMLHTEDFETFSLSDMEGDAVGNKGMALFPSKIGGHYAMLGRQDAEKVWLLYSDQLGHWSGGEVLLEPRYEWEFMHMGNCGSPMRTDEGWLILTHGVGPVREYTIGAALLDLDDPSKVIGRTSVPLVGTDDQDRHGYVPNAVYSCGGIVHNDRLIMPFGLADYEVRCVDVGVRDLIDQMEN</sequence>
<dbReference type="RefSeq" id="WP_256618520.1">
    <property type="nucleotide sequence ID" value="NZ_JANIBC010000002.1"/>
</dbReference>
<dbReference type="EMBL" id="JANIBC010000002">
    <property type="protein sequence ID" value="MCQ8184671.1"/>
    <property type="molecule type" value="Genomic_DNA"/>
</dbReference>
<dbReference type="AlphaFoldDB" id="A0A9X2L7U3"/>
<keyword evidence="5" id="KW-1185">Reference proteome</keyword>
<proteinExistence type="inferred from homology"/>
<name>A0A9X2L7U3_9PROT</name>
<keyword evidence="1" id="KW-0328">Glycosyltransferase</keyword>
<dbReference type="Proteomes" id="UP001142610">
    <property type="component" value="Unassembled WGS sequence"/>
</dbReference>
<reference evidence="4" key="1">
    <citation type="submission" date="2022-07" db="EMBL/GenBank/DDBJ databases">
        <title>Parvularcula maris sp. nov., an algicidal bacterium isolated from seawater.</title>
        <authorList>
            <person name="Li F."/>
        </authorList>
    </citation>
    <scope>NUCLEOTIDE SEQUENCE</scope>
    <source>
        <strain evidence="4">BGMRC 0090</strain>
    </source>
</reference>
<evidence type="ECO:0000256" key="1">
    <source>
        <dbReference type="ARBA" id="ARBA00022676"/>
    </source>
</evidence>
<dbReference type="Gene3D" id="2.115.10.20">
    <property type="entry name" value="Glycosyl hydrolase domain, family 43"/>
    <property type="match status" value="1"/>
</dbReference>
<evidence type="ECO:0000256" key="2">
    <source>
        <dbReference type="ARBA" id="ARBA00022679"/>
    </source>
</evidence>
<evidence type="ECO:0008006" key="6">
    <source>
        <dbReference type="Google" id="ProtNLM"/>
    </source>
</evidence>
<organism evidence="4 5">
    <name type="scientific">Parvularcula maris</name>
    <dbReference type="NCBI Taxonomy" id="2965077"/>
    <lineage>
        <taxon>Bacteria</taxon>
        <taxon>Pseudomonadati</taxon>
        <taxon>Pseudomonadota</taxon>
        <taxon>Alphaproteobacteria</taxon>
        <taxon>Parvularculales</taxon>
        <taxon>Parvularculaceae</taxon>
        <taxon>Parvularcula</taxon>
    </lineage>
</organism>
<gene>
    <name evidence="4" type="ORF">NOG11_04655</name>
</gene>
<dbReference type="PANTHER" id="PTHR34106">
    <property type="entry name" value="GLYCOSIDASE"/>
    <property type="match status" value="1"/>
</dbReference>
<dbReference type="InterPro" id="IPR023296">
    <property type="entry name" value="Glyco_hydro_beta-prop_sf"/>
</dbReference>